<reference evidence="1 2" key="1">
    <citation type="submission" date="2018-08" db="EMBL/GenBank/DDBJ databases">
        <authorList>
            <person name="Muller C M."/>
        </authorList>
    </citation>
    <scope>NUCLEOTIDE SEQUENCE [LARGE SCALE GENOMIC DNA]</scope>
</reference>
<dbReference type="EMBL" id="LR026988">
    <property type="protein sequence ID" value="VDB83951.1"/>
    <property type="molecule type" value="Genomic_DNA"/>
</dbReference>
<protein>
    <submittedName>
        <fullName evidence="1">Bgt-20452</fullName>
    </submittedName>
</protein>
<accession>A0A9X9QBZ0</accession>
<evidence type="ECO:0000313" key="1">
    <source>
        <dbReference type="EMBL" id="VDB83951.1"/>
    </source>
</evidence>
<proteinExistence type="predicted"/>
<evidence type="ECO:0000313" key="2">
    <source>
        <dbReference type="Proteomes" id="UP000324639"/>
    </source>
</evidence>
<name>A0A9X9QBZ0_BLUGR</name>
<gene>
    <name evidence="1" type="ORF">BGT96224V316_LOCUS3082</name>
</gene>
<sequence length="48" mass="5659">MKLNTYQLYPLQTSSSNCRVCRVEVELRLINFGLSYLSIRQRYVSNNS</sequence>
<organism evidence="1 2">
    <name type="scientific">Blumeria graminis f. sp. tritici</name>
    <dbReference type="NCBI Taxonomy" id="62690"/>
    <lineage>
        <taxon>Eukaryota</taxon>
        <taxon>Fungi</taxon>
        <taxon>Dikarya</taxon>
        <taxon>Ascomycota</taxon>
        <taxon>Pezizomycotina</taxon>
        <taxon>Leotiomycetes</taxon>
        <taxon>Erysiphales</taxon>
        <taxon>Erysiphaceae</taxon>
        <taxon>Blumeria</taxon>
    </lineage>
</organism>
<dbReference type="Proteomes" id="UP000324639">
    <property type="component" value="Chromosome Bgt_-05"/>
</dbReference>
<keyword evidence="2" id="KW-1185">Reference proteome</keyword>
<dbReference type="AlphaFoldDB" id="A0A9X9QBZ0"/>